<protein>
    <submittedName>
        <fullName evidence="5">BlaI/MecI/CopY family transcriptional regulator</fullName>
    </submittedName>
</protein>
<comment type="similarity">
    <text evidence="1">Belongs to the BlaI transcriptional regulatory family.</text>
</comment>
<comment type="caution">
    <text evidence="5">The sequence shown here is derived from an EMBL/GenBank/DDBJ whole genome shotgun (WGS) entry which is preliminary data.</text>
</comment>
<accession>A0A6N7YEV3</accession>
<dbReference type="InterPro" id="IPR036390">
    <property type="entry name" value="WH_DNA-bd_sf"/>
</dbReference>
<evidence type="ECO:0000256" key="1">
    <source>
        <dbReference type="ARBA" id="ARBA00011046"/>
    </source>
</evidence>
<dbReference type="Gene3D" id="1.10.10.10">
    <property type="entry name" value="Winged helix-like DNA-binding domain superfamily/Winged helix DNA-binding domain"/>
    <property type="match status" value="1"/>
</dbReference>
<evidence type="ECO:0000313" key="5">
    <source>
        <dbReference type="EMBL" id="MSU81498.1"/>
    </source>
</evidence>
<name>A0A6N7YEV3_9FIRM</name>
<dbReference type="Pfam" id="PF03965">
    <property type="entry name" value="Penicillinase_R"/>
    <property type="match status" value="1"/>
</dbReference>
<evidence type="ECO:0000256" key="3">
    <source>
        <dbReference type="ARBA" id="ARBA00023125"/>
    </source>
</evidence>
<dbReference type="GO" id="GO:0003677">
    <property type="term" value="F:DNA binding"/>
    <property type="evidence" value="ECO:0007669"/>
    <property type="project" value="UniProtKB-KW"/>
</dbReference>
<dbReference type="Proteomes" id="UP000433359">
    <property type="component" value="Unassembled WGS sequence"/>
</dbReference>
<dbReference type="GO" id="GO:0045892">
    <property type="term" value="P:negative regulation of DNA-templated transcription"/>
    <property type="evidence" value="ECO:0007669"/>
    <property type="project" value="InterPro"/>
</dbReference>
<dbReference type="SUPFAM" id="SSF46785">
    <property type="entry name" value="Winged helix' DNA-binding domain"/>
    <property type="match status" value="1"/>
</dbReference>
<dbReference type="AlphaFoldDB" id="A0A6N7YEV3"/>
<proteinExistence type="inferred from homology"/>
<keyword evidence="3" id="KW-0238">DNA-binding</keyword>
<evidence type="ECO:0000256" key="2">
    <source>
        <dbReference type="ARBA" id="ARBA00023015"/>
    </source>
</evidence>
<sequence>MKYMSSHLSKTEYEIMEYFWEMEDKYTFGELMKYFNENLDKNWKKQTLNTFLSRLIEKGLLKKEKEGTKTCYQMKITKAQFKQNKARAILKESYDGKISHFIAALTGDDAITDVDEQELLSQIKAIKNNS</sequence>
<evidence type="ECO:0000313" key="6">
    <source>
        <dbReference type="Proteomes" id="UP000433359"/>
    </source>
</evidence>
<dbReference type="EMBL" id="VULP01000004">
    <property type="protein sequence ID" value="MSU81498.1"/>
    <property type="molecule type" value="Genomic_DNA"/>
</dbReference>
<dbReference type="InterPro" id="IPR036388">
    <property type="entry name" value="WH-like_DNA-bd_sf"/>
</dbReference>
<gene>
    <name evidence="5" type="ORF">FYJ25_03770</name>
</gene>
<organism evidence="5 6">
    <name type="scientific">Anaerobutyricum soehngenii</name>
    <dbReference type="NCBI Taxonomy" id="105843"/>
    <lineage>
        <taxon>Bacteria</taxon>
        <taxon>Bacillati</taxon>
        <taxon>Bacillota</taxon>
        <taxon>Clostridia</taxon>
        <taxon>Lachnospirales</taxon>
        <taxon>Lachnospiraceae</taxon>
        <taxon>Anaerobutyricum</taxon>
    </lineage>
</organism>
<reference evidence="5 6" key="1">
    <citation type="submission" date="2019-08" db="EMBL/GenBank/DDBJ databases">
        <title>In-depth cultivation of the pig gut microbiome towards novel bacterial diversity and tailored functional studies.</title>
        <authorList>
            <person name="Wylensek D."/>
            <person name="Hitch T.C.A."/>
            <person name="Clavel T."/>
        </authorList>
    </citation>
    <scope>NUCLEOTIDE SEQUENCE [LARGE SCALE GENOMIC DNA]</scope>
    <source>
        <strain evidence="5 6">BSM-383-APC-4H</strain>
    </source>
</reference>
<keyword evidence="2" id="KW-0805">Transcription regulation</keyword>
<dbReference type="InterPro" id="IPR005650">
    <property type="entry name" value="BlaI_family"/>
</dbReference>
<keyword evidence="4" id="KW-0804">Transcription</keyword>
<evidence type="ECO:0000256" key="4">
    <source>
        <dbReference type="ARBA" id="ARBA00023163"/>
    </source>
</evidence>
<dbReference type="PIRSF" id="PIRSF019455">
    <property type="entry name" value="CopR_AtkY"/>
    <property type="match status" value="1"/>
</dbReference>